<organism evidence="2 3">
    <name type="scientific">Candidatus Methanoperedens nitratireducens</name>
    <dbReference type="NCBI Taxonomy" id="1392998"/>
    <lineage>
        <taxon>Archaea</taxon>
        <taxon>Methanobacteriati</taxon>
        <taxon>Methanobacteriota</taxon>
        <taxon>Stenosarchaea group</taxon>
        <taxon>Methanomicrobia</taxon>
        <taxon>Methanosarcinales</taxon>
        <taxon>ANME-2 cluster</taxon>
        <taxon>Candidatus Methanoperedentaceae</taxon>
        <taxon>Candidatus Methanoperedens</taxon>
    </lineage>
</organism>
<reference evidence="2 3" key="1">
    <citation type="submission" date="2015-09" db="EMBL/GenBank/DDBJ databases">
        <title>A metagenomics-based metabolic model of nitrate-dependent anaerobic oxidation of methane by Methanoperedens-like archaea.</title>
        <authorList>
            <person name="Arshad A."/>
            <person name="Speth D.R."/>
            <person name="De Graaf R.M."/>
            <person name="Op Den Camp H.J."/>
            <person name="Jetten M.S."/>
            <person name="Welte C.U."/>
        </authorList>
    </citation>
    <scope>NUCLEOTIDE SEQUENCE [LARGE SCALE GENOMIC DNA]</scope>
</reference>
<name>A0A0P8A9D3_9EURY</name>
<dbReference type="Gene3D" id="1.10.8.1320">
    <property type="match status" value="1"/>
</dbReference>
<gene>
    <name evidence="2" type="ORF">MPEBLZ_02196</name>
</gene>
<dbReference type="AlphaFoldDB" id="A0A0P8A9D3"/>
<proteinExistence type="predicted"/>
<comment type="caution">
    <text evidence="2">The sequence shown here is derived from an EMBL/GenBank/DDBJ whole genome shotgun (WGS) entry which is preliminary data.</text>
</comment>
<accession>A0A0P8A9D3</accession>
<protein>
    <submittedName>
        <fullName evidence="2">Uncharacterized protein</fullName>
    </submittedName>
</protein>
<keyword evidence="1" id="KW-0175">Coiled coil</keyword>
<sequence>MAGVICEFCGNKFDTRGLGRHRASCQKRKEKEEISAGKLDGKAAQNAKIRDIFEKVKTLENMLEDLSDQLVKMIKEIE</sequence>
<evidence type="ECO:0000313" key="3">
    <source>
        <dbReference type="Proteomes" id="UP000050360"/>
    </source>
</evidence>
<dbReference type="EMBL" id="LKCM01000167">
    <property type="protein sequence ID" value="KPQ43238.1"/>
    <property type="molecule type" value="Genomic_DNA"/>
</dbReference>
<evidence type="ECO:0000313" key="2">
    <source>
        <dbReference type="EMBL" id="KPQ43238.1"/>
    </source>
</evidence>
<feature type="coiled-coil region" evidence="1">
    <location>
        <begin position="49"/>
        <end position="76"/>
    </location>
</feature>
<dbReference type="Proteomes" id="UP000050360">
    <property type="component" value="Unassembled WGS sequence"/>
</dbReference>
<evidence type="ECO:0000256" key="1">
    <source>
        <dbReference type="SAM" id="Coils"/>
    </source>
</evidence>